<evidence type="ECO:0000313" key="1">
    <source>
        <dbReference type="EMBL" id="QBE49632.1"/>
    </source>
</evidence>
<name>A0A4P6KH25_9MICO</name>
<accession>A0A4P6KH25</accession>
<protein>
    <submittedName>
        <fullName evidence="1">Uncharacterized protein</fullName>
    </submittedName>
</protein>
<sequence length="176" mass="19297">MSEHEAFVACNCFRDGLASQPPIDRAELDYDRFGQIKPIGLYGMDDTEDEALWQWWGSKACAHEGMREICLTWWAERSGIGVIKHSLDTGRCPALAEVLERGSRFDTAVVIAEPELAASALTELQAVLDHAGGDSERHLLDAGYGFLELHDLLSASFRTGNPMVGFYNGSGLGFSD</sequence>
<reference evidence="1 2" key="1">
    <citation type="submission" date="2019-02" db="EMBL/GenBank/DDBJ databases">
        <authorList>
            <person name="Sun L."/>
            <person name="Pan D."/>
            <person name="Wu X."/>
        </authorList>
    </citation>
    <scope>NUCLEOTIDE SEQUENCE [LARGE SCALE GENOMIC DNA]</scope>
    <source>
        <strain evidence="1 2">JW-1</strain>
    </source>
</reference>
<dbReference type="AlphaFoldDB" id="A0A4P6KH25"/>
<dbReference type="KEGG" id="ltr:EVS81_13020"/>
<gene>
    <name evidence="1" type="ORF">EVS81_13020</name>
</gene>
<dbReference type="Proteomes" id="UP000289260">
    <property type="component" value="Chromosome"/>
</dbReference>
<keyword evidence="2" id="KW-1185">Reference proteome</keyword>
<dbReference type="EMBL" id="CP035806">
    <property type="protein sequence ID" value="QBE49632.1"/>
    <property type="molecule type" value="Genomic_DNA"/>
</dbReference>
<proteinExistence type="predicted"/>
<organism evidence="1 2">
    <name type="scientific">Leucobacter triazinivorans</name>
    <dbReference type="NCBI Taxonomy" id="1784719"/>
    <lineage>
        <taxon>Bacteria</taxon>
        <taxon>Bacillati</taxon>
        <taxon>Actinomycetota</taxon>
        <taxon>Actinomycetes</taxon>
        <taxon>Micrococcales</taxon>
        <taxon>Microbacteriaceae</taxon>
        <taxon>Leucobacter</taxon>
    </lineage>
</organism>
<dbReference type="OrthoDB" id="3682124at2"/>
<dbReference type="RefSeq" id="WP_130110749.1">
    <property type="nucleotide sequence ID" value="NZ_CP035806.1"/>
</dbReference>
<evidence type="ECO:0000313" key="2">
    <source>
        <dbReference type="Proteomes" id="UP000289260"/>
    </source>
</evidence>